<accession>A0A381WYG1</accession>
<dbReference type="AlphaFoldDB" id="A0A381WYG1"/>
<name>A0A381WYG1_9ZZZZ</name>
<reference evidence="1" key="1">
    <citation type="submission" date="2018-05" db="EMBL/GenBank/DDBJ databases">
        <authorList>
            <person name="Lanie J.A."/>
            <person name="Ng W.-L."/>
            <person name="Kazmierczak K.M."/>
            <person name="Andrzejewski T.M."/>
            <person name="Davidsen T.M."/>
            <person name="Wayne K.J."/>
            <person name="Tettelin H."/>
            <person name="Glass J.I."/>
            <person name="Rusch D."/>
            <person name="Podicherti R."/>
            <person name="Tsui H.-C.T."/>
            <person name="Winkler M.E."/>
        </authorList>
    </citation>
    <scope>NUCLEOTIDE SEQUENCE</scope>
</reference>
<dbReference type="EMBL" id="UINC01013284">
    <property type="protein sequence ID" value="SVA57514.1"/>
    <property type="molecule type" value="Genomic_DNA"/>
</dbReference>
<proteinExistence type="predicted"/>
<organism evidence="1">
    <name type="scientific">marine metagenome</name>
    <dbReference type="NCBI Taxonomy" id="408172"/>
    <lineage>
        <taxon>unclassified sequences</taxon>
        <taxon>metagenomes</taxon>
        <taxon>ecological metagenomes</taxon>
    </lineage>
</organism>
<feature type="non-terminal residue" evidence="1">
    <location>
        <position position="40"/>
    </location>
</feature>
<sequence>MIPHRYPFLFIDECKILEKGKRGIASRVFKDDEYFFQGHF</sequence>
<dbReference type="InterPro" id="IPR029069">
    <property type="entry name" value="HotDog_dom_sf"/>
</dbReference>
<dbReference type="Gene3D" id="3.10.129.10">
    <property type="entry name" value="Hotdog Thioesterase"/>
    <property type="match status" value="1"/>
</dbReference>
<protein>
    <recommendedName>
        <fullName evidence="2">3-hydroxyacyl-[acyl-carrier-protein] dehydratase FabZ</fullName>
    </recommendedName>
</protein>
<gene>
    <name evidence="1" type="ORF">METZ01_LOCUS110368</name>
</gene>
<dbReference type="SUPFAM" id="SSF54637">
    <property type="entry name" value="Thioesterase/thiol ester dehydrase-isomerase"/>
    <property type="match status" value="1"/>
</dbReference>
<evidence type="ECO:0000313" key="1">
    <source>
        <dbReference type="EMBL" id="SVA57514.1"/>
    </source>
</evidence>
<evidence type="ECO:0008006" key="2">
    <source>
        <dbReference type="Google" id="ProtNLM"/>
    </source>
</evidence>